<evidence type="ECO:0000256" key="1">
    <source>
        <dbReference type="PIRNR" id="PIRNR012702"/>
    </source>
</evidence>
<proteinExistence type="inferred from homology"/>
<evidence type="ECO:0000313" key="4">
    <source>
        <dbReference type="EMBL" id="KGM34355.1"/>
    </source>
</evidence>
<evidence type="ECO:0000259" key="2">
    <source>
        <dbReference type="Pfam" id="PF07171"/>
    </source>
</evidence>
<name>A0A0A0D8K9_9PROT</name>
<sequence length="487" mass="53203">MKIFIAALITETNTFSPLPTGAASFYSPETYRRRDASLDDTAAETICQKTWRRLAERDGHEVVESVTAIAQPAGTTIRSLYESLRDDILDDLRRAGPVDVVLLLMHGAMVADGYDDCEGDTAARVRAIVGPGVPIGMELDLHCHLTDRMIEACTAIIGFKEYPHTDMEPRAEELYALCLRAKRGEIRPVMALHDCRMIGMWRTPVEPMRGFVDRMQALEGRDGILSVTFGHGFPWGDVEDVGARMLVVADGDRDRAQRLAEDLSREIWDLRHATATPHDTVDEALDHALAAPRGPVVLADVADNAGGGAPGDSTFILRRIIDRGIGNVVSGCYWDPQAVALCEEAGEGATFDLRIGGKCGPASGDPVDLRVTVKRVLSELHQTGLSEDWAPLGRGVWVQAANEVDLVLVTLRSQTFAPDAFTAFGIDPARKAIVVVKSTQHFHAGFAPIAAEIRYVTTPGAIPPSYGDIPYTKRRLPFWPRVEDPFA</sequence>
<keyword evidence="1" id="KW-0479">Metal-binding</keyword>
<dbReference type="GO" id="GO:0006508">
    <property type="term" value="P:proteolysis"/>
    <property type="evidence" value="ECO:0007669"/>
    <property type="project" value="UniProtKB-KW"/>
</dbReference>
<dbReference type="OrthoDB" id="9782658at2"/>
<dbReference type="Proteomes" id="UP000029995">
    <property type="component" value="Unassembled WGS sequence"/>
</dbReference>
<dbReference type="AlphaFoldDB" id="A0A0A0D8K9"/>
<dbReference type="InterPro" id="IPR009197">
    <property type="entry name" value="MlrC"/>
</dbReference>
<feature type="domain" description="Microcystin LR degradation protein MlrC C-terminal" evidence="2">
    <location>
        <begin position="298"/>
        <end position="473"/>
    </location>
</feature>
<comment type="caution">
    <text evidence="4">The sequence shown here is derived from an EMBL/GenBank/DDBJ whole genome shotgun (WGS) entry which is preliminary data.</text>
</comment>
<evidence type="ECO:0000313" key="5">
    <source>
        <dbReference type="Proteomes" id="UP000029995"/>
    </source>
</evidence>
<keyword evidence="1" id="KW-0378">Hydrolase</keyword>
<comment type="function">
    <text evidence="1">Involved in peptidolytic degradation of cyclic heptapeptide hepatotoxin microcystin (MC).</text>
</comment>
<dbReference type="Pfam" id="PF07171">
    <property type="entry name" value="MlrC_C"/>
    <property type="match status" value="1"/>
</dbReference>
<dbReference type="Pfam" id="PF07364">
    <property type="entry name" value="DUF1485"/>
    <property type="match status" value="1"/>
</dbReference>
<protein>
    <recommendedName>
        <fullName evidence="1">Microcystinase C</fullName>
        <shortName evidence="1">MlrC</shortName>
    </recommendedName>
</protein>
<dbReference type="InterPro" id="IPR010799">
    <property type="entry name" value="MlrC_C"/>
</dbReference>
<organism evidence="4 5">
    <name type="scientific">Inquilinus limosus MP06</name>
    <dbReference type="NCBI Taxonomy" id="1398085"/>
    <lineage>
        <taxon>Bacteria</taxon>
        <taxon>Pseudomonadati</taxon>
        <taxon>Pseudomonadota</taxon>
        <taxon>Alphaproteobacteria</taxon>
        <taxon>Rhodospirillales</taxon>
        <taxon>Rhodospirillaceae</taxon>
        <taxon>Inquilinus</taxon>
    </lineage>
</organism>
<keyword evidence="1" id="KW-0482">Metalloprotease</keyword>
<dbReference type="GO" id="GO:0008237">
    <property type="term" value="F:metallopeptidase activity"/>
    <property type="evidence" value="ECO:0007669"/>
    <property type="project" value="UniProtKB-KW"/>
</dbReference>
<dbReference type="InterPro" id="IPR015995">
    <property type="entry name" value="MlrC_N"/>
</dbReference>
<evidence type="ECO:0000259" key="3">
    <source>
        <dbReference type="Pfam" id="PF07364"/>
    </source>
</evidence>
<keyword evidence="1" id="KW-0645">Protease</keyword>
<accession>A0A0A0D8K9</accession>
<dbReference type="RefSeq" id="WP_034835293.1">
    <property type="nucleotide sequence ID" value="NZ_JANX01000098.1"/>
</dbReference>
<reference evidence="4 5" key="1">
    <citation type="submission" date="2014-01" db="EMBL/GenBank/DDBJ databases">
        <title>Genome sequence determination for a cystic fibrosis isolate, Inquilinus limosus.</title>
        <authorList>
            <person name="Pino M."/>
            <person name="Di Conza J."/>
            <person name="Gutkind G."/>
        </authorList>
    </citation>
    <scope>NUCLEOTIDE SEQUENCE [LARGE SCALE GENOMIC DNA]</scope>
    <source>
        <strain evidence="4 5">MP06</strain>
    </source>
</reference>
<gene>
    <name evidence="4" type="ORF">P409_10605</name>
</gene>
<comment type="similarity">
    <text evidence="1">Belongs to the peptidase M81 family.</text>
</comment>
<comment type="cofactor">
    <cofactor evidence="1">
        <name>Zn(2+)</name>
        <dbReference type="ChEBI" id="CHEBI:29105"/>
    </cofactor>
    <text evidence="1">Binds 1 zinc ion per subunit.</text>
</comment>
<dbReference type="EMBL" id="JANX01000098">
    <property type="protein sequence ID" value="KGM34355.1"/>
    <property type="molecule type" value="Genomic_DNA"/>
</dbReference>
<dbReference type="GO" id="GO:0046872">
    <property type="term" value="F:metal ion binding"/>
    <property type="evidence" value="ECO:0007669"/>
    <property type="project" value="UniProtKB-KW"/>
</dbReference>
<dbReference type="PIRSF" id="PIRSF012702">
    <property type="entry name" value="UCP012702"/>
    <property type="match status" value="1"/>
</dbReference>
<feature type="domain" description="Microcystin LR degradation protein MlrC N-terminal" evidence="3">
    <location>
        <begin position="2"/>
        <end position="289"/>
    </location>
</feature>